<dbReference type="GO" id="GO:0005886">
    <property type="term" value="C:plasma membrane"/>
    <property type="evidence" value="ECO:0007669"/>
    <property type="project" value="UniProtKB-SubCell"/>
</dbReference>
<keyword evidence="5 7" id="KW-1133">Transmembrane helix</keyword>
<keyword evidence="3" id="KW-1003">Cell membrane</keyword>
<evidence type="ECO:0000256" key="5">
    <source>
        <dbReference type="ARBA" id="ARBA00022989"/>
    </source>
</evidence>
<feature type="transmembrane region" description="Helical" evidence="7">
    <location>
        <begin position="76"/>
        <end position="100"/>
    </location>
</feature>
<dbReference type="RefSeq" id="WP_185790467.1">
    <property type="nucleotide sequence ID" value="NZ_JACLCP010000007.1"/>
</dbReference>
<dbReference type="Pfam" id="PF07681">
    <property type="entry name" value="DoxX"/>
    <property type="match status" value="1"/>
</dbReference>
<sequence length="164" mass="18380">MTRLKSILKFIITPVTQNSWFIDAVFAIPRILCGLWLTAMFGADKFGMPWTAESQNLNLFEVAAWFPEDVASYGGIFAAAPIFFAWMGAFSEAVGGLFLFLGLKTRIASFLIMCTMLVAIFMQKWNQGLWGMLPAMGFLWVAIYNLFLGSGRFGLDYLISKTLK</sequence>
<evidence type="ECO:0000256" key="3">
    <source>
        <dbReference type="ARBA" id="ARBA00022475"/>
    </source>
</evidence>
<evidence type="ECO:0000256" key="6">
    <source>
        <dbReference type="ARBA" id="ARBA00023136"/>
    </source>
</evidence>
<evidence type="ECO:0000256" key="2">
    <source>
        <dbReference type="ARBA" id="ARBA00006679"/>
    </source>
</evidence>
<dbReference type="InterPro" id="IPR051907">
    <property type="entry name" value="DoxX-like_oxidoreductase"/>
</dbReference>
<comment type="caution">
    <text evidence="8">The sequence shown here is derived from an EMBL/GenBank/DDBJ whole genome shotgun (WGS) entry which is preliminary data.</text>
</comment>
<protein>
    <submittedName>
        <fullName evidence="8">DoxX family protein</fullName>
    </submittedName>
</protein>
<comment type="subcellular location">
    <subcellularLocation>
        <location evidence="1">Cell membrane</location>
        <topology evidence="1">Multi-pass membrane protein</topology>
    </subcellularLocation>
</comment>
<keyword evidence="4 7" id="KW-0812">Transmembrane</keyword>
<feature type="transmembrane region" description="Helical" evidence="7">
    <location>
        <begin position="20"/>
        <end position="41"/>
    </location>
</feature>
<dbReference type="PANTHER" id="PTHR33452">
    <property type="entry name" value="OXIDOREDUCTASE CATD-RELATED"/>
    <property type="match status" value="1"/>
</dbReference>
<reference evidence="8" key="1">
    <citation type="submission" date="2020-08" db="EMBL/GenBank/DDBJ databases">
        <title>Winogradskyella ouciana sp. nov., isolated from the hadal seawater of the Mariana Trench.</title>
        <authorList>
            <person name="He X."/>
        </authorList>
    </citation>
    <scope>NUCLEOTIDE SEQUENCE [LARGE SCALE GENOMIC DNA]</scope>
    <source>
        <strain evidence="8">KCTC 52348</strain>
    </source>
</reference>
<comment type="similarity">
    <text evidence="2">Belongs to the DoxX family.</text>
</comment>
<accession>A0A842IZS8</accession>
<evidence type="ECO:0000256" key="4">
    <source>
        <dbReference type="ARBA" id="ARBA00022692"/>
    </source>
</evidence>
<evidence type="ECO:0000256" key="7">
    <source>
        <dbReference type="SAM" id="Phobius"/>
    </source>
</evidence>
<feature type="transmembrane region" description="Helical" evidence="7">
    <location>
        <begin position="107"/>
        <end position="125"/>
    </location>
</feature>
<proteinExistence type="inferred from homology"/>
<name>A0A842IZS8_9FLAO</name>
<evidence type="ECO:0000313" key="8">
    <source>
        <dbReference type="EMBL" id="MBC2846757.1"/>
    </source>
</evidence>
<organism evidence="8 9">
    <name type="scientific">Winogradskyella flava</name>
    <dbReference type="NCBI Taxonomy" id="1884876"/>
    <lineage>
        <taxon>Bacteria</taxon>
        <taxon>Pseudomonadati</taxon>
        <taxon>Bacteroidota</taxon>
        <taxon>Flavobacteriia</taxon>
        <taxon>Flavobacteriales</taxon>
        <taxon>Flavobacteriaceae</taxon>
        <taxon>Winogradskyella</taxon>
    </lineage>
</organism>
<evidence type="ECO:0000256" key="1">
    <source>
        <dbReference type="ARBA" id="ARBA00004651"/>
    </source>
</evidence>
<keyword evidence="9" id="KW-1185">Reference proteome</keyword>
<dbReference type="AlphaFoldDB" id="A0A842IZS8"/>
<dbReference type="Proteomes" id="UP000533900">
    <property type="component" value="Unassembled WGS sequence"/>
</dbReference>
<gene>
    <name evidence="8" type="ORF">H7F21_16740</name>
</gene>
<dbReference type="EMBL" id="JACLCP010000007">
    <property type="protein sequence ID" value="MBC2846757.1"/>
    <property type="molecule type" value="Genomic_DNA"/>
</dbReference>
<dbReference type="InterPro" id="IPR032808">
    <property type="entry name" value="DoxX"/>
</dbReference>
<evidence type="ECO:0000313" key="9">
    <source>
        <dbReference type="Proteomes" id="UP000533900"/>
    </source>
</evidence>
<dbReference type="PANTHER" id="PTHR33452:SF1">
    <property type="entry name" value="INNER MEMBRANE PROTEIN YPHA-RELATED"/>
    <property type="match status" value="1"/>
</dbReference>
<feature type="transmembrane region" description="Helical" evidence="7">
    <location>
        <begin position="137"/>
        <end position="159"/>
    </location>
</feature>
<keyword evidence="6 7" id="KW-0472">Membrane</keyword>